<comment type="caution">
    <text evidence="1">The sequence shown here is derived from an EMBL/GenBank/DDBJ whole genome shotgun (WGS) entry which is preliminary data.</text>
</comment>
<dbReference type="InterPro" id="IPR012348">
    <property type="entry name" value="RNR-like"/>
</dbReference>
<dbReference type="InterPro" id="IPR009078">
    <property type="entry name" value="Ferritin-like_SF"/>
</dbReference>
<gene>
    <name evidence="1" type="ORF">HXX02_14855</name>
</gene>
<keyword evidence="2" id="KW-1185">Reference proteome</keyword>
<dbReference type="Gene3D" id="1.10.620.20">
    <property type="entry name" value="Ribonucleotide Reductase, subunit A"/>
    <property type="match status" value="1"/>
</dbReference>
<accession>A0ABT1P5B4</accession>
<proteinExistence type="predicted"/>
<evidence type="ECO:0000313" key="1">
    <source>
        <dbReference type="EMBL" id="MCQ3830717.1"/>
    </source>
</evidence>
<evidence type="ECO:0000313" key="2">
    <source>
        <dbReference type="Proteomes" id="UP001205566"/>
    </source>
</evidence>
<dbReference type="InterPro" id="IPR025859">
    <property type="entry name" value="AurF/CmlI"/>
</dbReference>
<dbReference type="Pfam" id="PF11583">
    <property type="entry name" value="AurF"/>
    <property type="match status" value="1"/>
</dbReference>
<organism evidence="1 2">
    <name type="scientific">Microbulbifer elongatus</name>
    <dbReference type="NCBI Taxonomy" id="86173"/>
    <lineage>
        <taxon>Bacteria</taxon>
        <taxon>Pseudomonadati</taxon>
        <taxon>Pseudomonadota</taxon>
        <taxon>Gammaproteobacteria</taxon>
        <taxon>Cellvibrionales</taxon>
        <taxon>Microbulbiferaceae</taxon>
        <taxon>Microbulbifer</taxon>
    </lineage>
</organism>
<name>A0ABT1P5B4_9GAMM</name>
<reference evidence="1" key="1">
    <citation type="thesis" date="2020" institute="Technische Universitat Dresden" country="Dresden, Germany">
        <title>The Agarolytic System of Microbulbifer elongatus PORT2, Isolated from Batu Karas, Pangandaran West Java Indonesia.</title>
        <authorList>
            <person name="Anggraeni S.R."/>
        </authorList>
    </citation>
    <scope>NUCLEOTIDE SEQUENCE</scope>
    <source>
        <strain evidence="1">PORT2</strain>
    </source>
</reference>
<dbReference type="Proteomes" id="UP001205566">
    <property type="component" value="Unassembled WGS sequence"/>
</dbReference>
<dbReference type="RefSeq" id="WP_255875632.1">
    <property type="nucleotide sequence ID" value="NZ_JACASI010000037.1"/>
</dbReference>
<dbReference type="EMBL" id="JACASI010000037">
    <property type="protein sequence ID" value="MCQ3830717.1"/>
    <property type="molecule type" value="Genomic_DNA"/>
</dbReference>
<dbReference type="SUPFAM" id="SSF47240">
    <property type="entry name" value="Ferritin-like"/>
    <property type="match status" value="1"/>
</dbReference>
<protein>
    <submittedName>
        <fullName evidence="1">Diiron oxygenase</fullName>
    </submittedName>
</protein>
<sequence>MSEQATVDQSNIDRINKVTERLILSSEKKSMSTLHDHPWNLEILEPPYLKKKERISIYGTEFWDKATPEEIQKLSQEEMITWWSAFVHLESLVVEYYMKELNNGAFDDLPLVRDYMKHFIKEELVHTLVFKKAIRYYNSDIYPMPDFLRTFYDDNAGTGQYPLMAVFLTMVIEWIADEYQRLDVDADYVHPMAKAVVQAHWKEEMRHIKWGQQMIQNLIDSDPTFKQQAQELTAVYLRQLVDQGITNIDCFEKIGFQDPAFQDHERLLDVILYSEHRQQLNDQLVMPSIHYFVKSGIYHPDYHDIWVMQGFERVINKALAKGQN</sequence>